<evidence type="ECO:0000313" key="3">
    <source>
        <dbReference type="EMBL" id="CAD8928728.1"/>
    </source>
</evidence>
<name>A0A7S1GFJ4_9CHLO</name>
<evidence type="ECO:0000256" key="1">
    <source>
        <dbReference type="SAM" id="MobiDB-lite"/>
    </source>
</evidence>
<protein>
    <recommendedName>
        <fullName evidence="4">SAP domain-containing protein</fullName>
    </recommendedName>
</protein>
<accession>A0A7S1GFJ4</accession>
<dbReference type="AlphaFoldDB" id="A0A7S1GFJ4"/>
<evidence type="ECO:0000256" key="2">
    <source>
        <dbReference type="SAM" id="Phobius"/>
    </source>
</evidence>
<proteinExistence type="predicted"/>
<keyword evidence="2" id="KW-1133">Transmembrane helix</keyword>
<feature type="region of interest" description="Disordered" evidence="1">
    <location>
        <begin position="40"/>
        <end position="104"/>
    </location>
</feature>
<feature type="transmembrane region" description="Helical" evidence="2">
    <location>
        <begin position="112"/>
        <end position="135"/>
    </location>
</feature>
<organism evidence="3">
    <name type="scientific">Picochlorum oklahomense</name>
    <dbReference type="NCBI Taxonomy" id="249345"/>
    <lineage>
        <taxon>Eukaryota</taxon>
        <taxon>Viridiplantae</taxon>
        <taxon>Chlorophyta</taxon>
        <taxon>core chlorophytes</taxon>
        <taxon>Trebouxiophyceae</taxon>
        <taxon>Trebouxiophyceae incertae sedis</taxon>
        <taxon>Picochlorum</taxon>
    </lineage>
</organism>
<dbReference type="EMBL" id="HBFV01001518">
    <property type="protein sequence ID" value="CAD8928728.1"/>
    <property type="molecule type" value="Transcribed_RNA"/>
</dbReference>
<gene>
    <name evidence="3" type="ORF">POKL1161_LOCUS1081</name>
</gene>
<evidence type="ECO:0008006" key="4">
    <source>
        <dbReference type="Google" id="ProtNLM"/>
    </source>
</evidence>
<keyword evidence="2" id="KW-0472">Membrane</keyword>
<reference evidence="3" key="1">
    <citation type="submission" date="2021-01" db="EMBL/GenBank/DDBJ databases">
        <authorList>
            <person name="Corre E."/>
            <person name="Pelletier E."/>
            <person name="Niang G."/>
            <person name="Scheremetjew M."/>
            <person name="Finn R."/>
            <person name="Kale V."/>
            <person name="Holt S."/>
            <person name="Cochrane G."/>
            <person name="Meng A."/>
            <person name="Brown T."/>
            <person name="Cohen L."/>
        </authorList>
    </citation>
    <scope>NUCLEOTIDE SEQUENCE</scope>
    <source>
        <strain evidence="3">CCMP2329</strain>
    </source>
</reference>
<sequence length="430" mass="46761">MDAAEIDALTYNDVRRACKDVGIPAKGKLVDLREALKAHYGSTESVPPRGEEPSSGRRKTTAASGVSMDTAIHTPLPERASRRRSSTSDAGSYKVDSTKTKKKKKAARRTHLWIRVCGAMMSLVLSAGIVTVMPYCQEHRCGDAVKAFVVDQVHGIGAFVEHVSSGQVVDAVRQKSAWVLEMAKVQVSRAKDGVMKKVDELQSFLEEKKATQQTGKERSVEVLNRAVLNAVLGLDEKSPDWGSIVSSLDDVWSFRKISRNKANVAMFVCTDATSCRTTEDELAAVAPPSMVMKLDVTGQVDTMERGEVQHRLATFLKESPRGVVVVPRIDQWSTLLISVLNNAMGEGGSLMQDGEQVPTHDATYMLTVQIPKNIVQGADSAAKLSTDVKRHLHSTLFGSQAQDDVSNLGSISIGFRRRVDVVVPSKSSSL</sequence>
<keyword evidence="2" id="KW-0812">Transmembrane</keyword>